<evidence type="ECO:0000313" key="3">
    <source>
        <dbReference type="Proteomes" id="UP000634139"/>
    </source>
</evidence>
<comment type="caution">
    <text evidence="2">The sequence shown here is derived from an EMBL/GenBank/DDBJ whole genome shotgun (WGS) entry which is preliminary data.</text>
</comment>
<dbReference type="PIRSF" id="PIRSF032131">
    <property type="entry name" value="UCP032131"/>
    <property type="match status" value="1"/>
</dbReference>
<dbReference type="EMBL" id="BMZD01000003">
    <property type="protein sequence ID" value="GGZ95582.1"/>
    <property type="molecule type" value="Genomic_DNA"/>
</dbReference>
<evidence type="ECO:0000313" key="2">
    <source>
        <dbReference type="EMBL" id="GGZ95582.1"/>
    </source>
</evidence>
<protein>
    <recommendedName>
        <fullName evidence="4">DUF1178 family protein</fullName>
    </recommendedName>
</protein>
<reference evidence="2" key="2">
    <citation type="submission" date="2020-09" db="EMBL/GenBank/DDBJ databases">
        <authorList>
            <person name="Sun Q."/>
            <person name="Kim S."/>
        </authorList>
    </citation>
    <scope>NUCLEOTIDE SEQUENCE</scope>
    <source>
        <strain evidence="2">KCTC 32422</strain>
    </source>
</reference>
<proteinExistence type="predicted"/>
<dbReference type="Proteomes" id="UP000634139">
    <property type="component" value="Unassembled WGS sequence"/>
</dbReference>
<evidence type="ECO:0000256" key="1">
    <source>
        <dbReference type="SAM" id="MobiDB-lite"/>
    </source>
</evidence>
<dbReference type="AlphaFoldDB" id="A0A918VFT4"/>
<organism evidence="2 3">
    <name type="scientific">Novosphingobium arvoryzae</name>
    <dbReference type="NCBI Taxonomy" id="1256514"/>
    <lineage>
        <taxon>Bacteria</taxon>
        <taxon>Pseudomonadati</taxon>
        <taxon>Pseudomonadota</taxon>
        <taxon>Alphaproteobacteria</taxon>
        <taxon>Sphingomonadales</taxon>
        <taxon>Sphingomonadaceae</taxon>
        <taxon>Novosphingobium</taxon>
    </lineage>
</organism>
<gene>
    <name evidence="2" type="ORF">GCM10011617_14730</name>
</gene>
<accession>A0A918VFT4</accession>
<sequence>MIVFDLTCADHGHRFEGWFASSEDFEAQQARALVTCPQCGCASVSKAPMAPAVPRKGNQASAQPAAPPLAGGALPPEAQAMLARLAEFQAEAIKQSQWVGDKFADVSRAMHYGEQDPAPVYGQASVDEAKALVEEGIPVLPLPFPVAPPDKLN</sequence>
<dbReference type="Pfam" id="PF06676">
    <property type="entry name" value="DUF1178"/>
    <property type="match status" value="1"/>
</dbReference>
<reference evidence="2" key="1">
    <citation type="journal article" date="2014" name="Int. J. Syst. Evol. Microbiol.">
        <title>Complete genome sequence of Corynebacterium casei LMG S-19264T (=DSM 44701T), isolated from a smear-ripened cheese.</title>
        <authorList>
            <consortium name="US DOE Joint Genome Institute (JGI-PGF)"/>
            <person name="Walter F."/>
            <person name="Albersmeier A."/>
            <person name="Kalinowski J."/>
            <person name="Ruckert C."/>
        </authorList>
    </citation>
    <scope>NUCLEOTIDE SEQUENCE</scope>
    <source>
        <strain evidence="2">KCTC 32422</strain>
    </source>
</reference>
<dbReference type="RefSeq" id="WP_189540039.1">
    <property type="nucleotide sequence ID" value="NZ_BMZD01000003.1"/>
</dbReference>
<feature type="region of interest" description="Disordered" evidence="1">
    <location>
        <begin position="50"/>
        <end position="72"/>
    </location>
</feature>
<evidence type="ECO:0008006" key="4">
    <source>
        <dbReference type="Google" id="ProtNLM"/>
    </source>
</evidence>
<name>A0A918VFT4_9SPHN</name>
<keyword evidence="3" id="KW-1185">Reference proteome</keyword>
<feature type="compositionally biased region" description="Low complexity" evidence="1">
    <location>
        <begin position="60"/>
        <end position="72"/>
    </location>
</feature>
<dbReference type="InterPro" id="IPR009562">
    <property type="entry name" value="DUF1178"/>
</dbReference>